<proteinExistence type="predicted"/>
<organism evidence="1">
    <name type="scientific">Arundo donax</name>
    <name type="common">Giant reed</name>
    <name type="synonym">Donax arundinaceus</name>
    <dbReference type="NCBI Taxonomy" id="35708"/>
    <lineage>
        <taxon>Eukaryota</taxon>
        <taxon>Viridiplantae</taxon>
        <taxon>Streptophyta</taxon>
        <taxon>Embryophyta</taxon>
        <taxon>Tracheophyta</taxon>
        <taxon>Spermatophyta</taxon>
        <taxon>Magnoliopsida</taxon>
        <taxon>Liliopsida</taxon>
        <taxon>Poales</taxon>
        <taxon>Poaceae</taxon>
        <taxon>PACMAD clade</taxon>
        <taxon>Arundinoideae</taxon>
        <taxon>Arundineae</taxon>
        <taxon>Arundo</taxon>
    </lineage>
</organism>
<reference evidence="1" key="1">
    <citation type="submission" date="2014-09" db="EMBL/GenBank/DDBJ databases">
        <authorList>
            <person name="Magalhaes I.L.F."/>
            <person name="Oliveira U."/>
            <person name="Santos F.R."/>
            <person name="Vidigal T.H.D.A."/>
            <person name="Brescovit A.D."/>
            <person name="Santos A.J."/>
        </authorList>
    </citation>
    <scope>NUCLEOTIDE SEQUENCE</scope>
    <source>
        <tissue evidence="1">Shoot tissue taken approximately 20 cm above the soil surface</tissue>
    </source>
</reference>
<accession>A0A0A8Z3X8</accession>
<protein>
    <submittedName>
        <fullName evidence="1">Uncharacterized protein</fullName>
    </submittedName>
</protein>
<dbReference type="EMBL" id="GBRH01263811">
    <property type="protein sequence ID" value="JAD34084.1"/>
    <property type="molecule type" value="Transcribed_RNA"/>
</dbReference>
<sequence>MQTYSFPREHAGINFFRRVSNFAAVRTKITVVSTKIQIARLELHLFISSQ</sequence>
<reference evidence="1" key="2">
    <citation type="journal article" date="2015" name="Data Brief">
        <title>Shoot transcriptome of the giant reed, Arundo donax.</title>
        <authorList>
            <person name="Barrero R.A."/>
            <person name="Guerrero F.D."/>
            <person name="Moolhuijzen P."/>
            <person name="Goolsby J.A."/>
            <person name="Tidwell J."/>
            <person name="Bellgard S.E."/>
            <person name="Bellgard M.I."/>
        </authorList>
    </citation>
    <scope>NUCLEOTIDE SEQUENCE</scope>
    <source>
        <tissue evidence="1">Shoot tissue taken approximately 20 cm above the soil surface</tissue>
    </source>
</reference>
<evidence type="ECO:0000313" key="1">
    <source>
        <dbReference type="EMBL" id="JAD34084.1"/>
    </source>
</evidence>
<name>A0A0A8Z3X8_ARUDO</name>
<dbReference type="AlphaFoldDB" id="A0A0A8Z3X8"/>